<keyword evidence="5 6" id="KW-0472">Membrane</keyword>
<dbReference type="RefSeq" id="WP_005759076.1">
    <property type="nucleotide sequence ID" value="NZ_AJSX01000007.1"/>
</dbReference>
<feature type="transmembrane region" description="Helical" evidence="6">
    <location>
        <begin position="364"/>
        <end position="386"/>
    </location>
</feature>
<dbReference type="PATRIC" id="fig|1095749.3.peg.456"/>
<protein>
    <submittedName>
        <fullName evidence="7">Polysaccharide biosynthesis protein</fullName>
    </submittedName>
</protein>
<evidence type="ECO:0000313" key="8">
    <source>
        <dbReference type="Proteomes" id="UP000006457"/>
    </source>
</evidence>
<comment type="caution">
    <text evidence="7">The sequence shown here is derived from an EMBL/GenBank/DDBJ whole genome shotgun (WGS) entry which is preliminary data.</text>
</comment>
<feature type="transmembrane region" description="Helical" evidence="6">
    <location>
        <begin position="101"/>
        <end position="119"/>
    </location>
</feature>
<feature type="transmembrane region" description="Helical" evidence="6">
    <location>
        <begin position="76"/>
        <end position="95"/>
    </location>
</feature>
<dbReference type="eggNOG" id="COG2244">
    <property type="taxonomic scope" value="Bacteria"/>
</dbReference>
<evidence type="ECO:0000256" key="5">
    <source>
        <dbReference type="ARBA" id="ARBA00023136"/>
    </source>
</evidence>
<keyword evidence="8" id="KW-1185">Reference proteome</keyword>
<evidence type="ECO:0000256" key="3">
    <source>
        <dbReference type="ARBA" id="ARBA00022692"/>
    </source>
</evidence>
<feature type="transmembrane region" description="Helical" evidence="6">
    <location>
        <begin position="160"/>
        <end position="181"/>
    </location>
</feature>
<dbReference type="Proteomes" id="UP000006457">
    <property type="component" value="Unassembled WGS sequence"/>
</dbReference>
<evidence type="ECO:0000313" key="7">
    <source>
        <dbReference type="EMBL" id="EIJ71509.1"/>
    </source>
</evidence>
<dbReference type="EMBL" id="AJSX01000007">
    <property type="protein sequence ID" value="EIJ71509.1"/>
    <property type="molecule type" value="Genomic_DNA"/>
</dbReference>
<sequence>MSINNNLVRLVFVTVLSLILTMVSSFVLARLLSVQDRGLHQLFITSVSYAVTVATGGSGFALALSMRKKQYEGWQTYFIAFLVFASIIATLGLICFDFTDFHLLFVLNVVLTAILTMTLEKSKIDANLRIYRKLTLQQPILLVSIYGLCYFIFGEQLLDIVIYLLTLFSLIQALACIYFLAHINKNFKVGNEIKPINRNFFLKTWFKQNLLQIFGATTSSLDKFMIMFFLGNYTLGLYTVCIAFDSLLTKFINMLADYFYAGLLNNMNRIKSVLVLIALMSVGAVVLVPLLAEPVIKFFFSAKYVEVAPVLIWFIINSIIAGLSWVLSQNMLLLGKQVLLFTRQIIAIAVFVILFYLLKDYQLYGVAYAFIGSSLTRLVISIIYYFKYPVTELTPEKSAV</sequence>
<feature type="transmembrane region" description="Helical" evidence="6">
    <location>
        <begin position="236"/>
        <end position="261"/>
    </location>
</feature>
<dbReference type="AlphaFoldDB" id="I3DIG6"/>
<feature type="transmembrane region" description="Helical" evidence="6">
    <location>
        <begin position="139"/>
        <end position="154"/>
    </location>
</feature>
<evidence type="ECO:0000256" key="1">
    <source>
        <dbReference type="ARBA" id="ARBA00004651"/>
    </source>
</evidence>
<keyword evidence="2" id="KW-1003">Cell membrane</keyword>
<keyword evidence="3 6" id="KW-0812">Transmembrane</keyword>
<feature type="transmembrane region" description="Helical" evidence="6">
    <location>
        <begin position="273"/>
        <end position="292"/>
    </location>
</feature>
<dbReference type="InterPro" id="IPR050833">
    <property type="entry name" value="Poly_Biosynth_Transport"/>
</dbReference>
<feature type="transmembrane region" description="Helical" evidence="6">
    <location>
        <begin position="39"/>
        <end position="64"/>
    </location>
</feature>
<dbReference type="GO" id="GO:0005886">
    <property type="term" value="C:plasma membrane"/>
    <property type="evidence" value="ECO:0007669"/>
    <property type="project" value="UniProtKB-SubCell"/>
</dbReference>
<evidence type="ECO:0000256" key="6">
    <source>
        <dbReference type="SAM" id="Phobius"/>
    </source>
</evidence>
<comment type="subcellular location">
    <subcellularLocation>
        <location evidence="1">Cell membrane</location>
        <topology evidence="1">Multi-pass membrane protein</topology>
    </subcellularLocation>
</comment>
<proteinExistence type="predicted"/>
<dbReference type="PANTHER" id="PTHR30250:SF11">
    <property type="entry name" value="O-ANTIGEN TRANSPORTER-RELATED"/>
    <property type="match status" value="1"/>
</dbReference>
<keyword evidence="4 6" id="KW-1133">Transmembrane helix</keyword>
<organism evidence="7 8">
    <name type="scientific">Pasteurella bettyae CCUG 2042</name>
    <dbReference type="NCBI Taxonomy" id="1095749"/>
    <lineage>
        <taxon>Bacteria</taxon>
        <taxon>Pseudomonadati</taxon>
        <taxon>Pseudomonadota</taxon>
        <taxon>Gammaproteobacteria</taxon>
        <taxon>Pasteurellales</taxon>
        <taxon>Pasteurellaceae</taxon>
        <taxon>Pasteurella</taxon>
    </lineage>
</organism>
<feature type="transmembrane region" description="Helical" evidence="6">
    <location>
        <begin position="304"/>
        <end position="326"/>
    </location>
</feature>
<feature type="transmembrane region" description="Helical" evidence="6">
    <location>
        <begin position="338"/>
        <end position="358"/>
    </location>
</feature>
<name>I3DIG6_9PAST</name>
<gene>
    <name evidence="7" type="ORF">HMPREF1052_0222</name>
</gene>
<evidence type="ECO:0000256" key="2">
    <source>
        <dbReference type="ARBA" id="ARBA00022475"/>
    </source>
</evidence>
<evidence type="ECO:0000256" key="4">
    <source>
        <dbReference type="ARBA" id="ARBA00022989"/>
    </source>
</evidence>
<dbReference type="PANTHER" id="PTHR30250">
    <property type="entry name" value="PST FAMILY PREDICTED COLANIC ACID TRANSPORTER"/>
    <property type="match status" value="1"/>
</dbReference>
<accession>I3DIG6</accession>
<reference evidence="7 8" key="1">
    <citation type="submission" date="2012-03" db="EMBL/GenBank/DDBJ databases">
        <authorList>
            <person name="Harkins D.M."/>
            <person name="Madupu R."/>
            <person name="Durkin A.S."/>
            <person name="Torralba M."/>
            <person name="Methe B."/>
            <person name="Sutton G.G."/>
            <person name="Nelson K.E."/>
        </authorList>
    </citation>
    <scope>NUCLEOTIDE SEQUENCE [LARGE SCALE GENOMIC DNA]</scope>
    <source>
        <strain evidence="7 8">CCUG 2042</strain>
    </source>
</reference>